<dbReference type="InterPro" id="IPR036047">
    <property type="entry name" value="F-box-like_dom_sf"/>
</dbReference>
<dbReference type="InterPro" id="IPR001810">
    <property type="entry name" value="F-box_dom"/>
</dbReference>
<keyword evidence="3" id="KW-1185">Reference proteome</keyword>
<dbReference type="Gene3D" id="1.20.1280.50">
    <property type="match status" value="2"/>
</dbReference>
<gene>
    <name evidence="2" type="ORF">HID58_010615</name>
</gene>
<dbReference type="PANTHER" id="PTHR33127:SF28">
    <property type="entry name" value="CDC68-LIKE PROTEIN-RELATED"/>
    <property type="match status" value="1"/>
</dbReference>
<dbReference type="EMBL" id="JAGKQM010000003">
    <property type="protein sequence ID" value="KAH0933498.1"/>
    <property type="molecule type" value="Genomic_DNA"/>
</dbReference>
<dbReference type="CDD" id="cd09917">
    <property type="entry name" value="F-box_SF"/>
    <property type="match status" value="2"/>
</dbReference>
<dbReference type="Proteomes" id="UP000824890">
    <property type="component" value="Unassembled WGS sequence"/>
</dbReference>
<comment type="caution">
    <text evidence="2">The sequence shown here is derived from an EMBL/GenBank/DDBJ whole genome shotgun (WGS) entry which is preliminary data.</text>
</comment>
<sequence>MIIHACFNFVDLTIYRSNKDVNNNNNRPERENIFSFDLPSCLLGLIMSLLMLKDKIRASTVCKKWLEAAKSVRVVHKHQWFVSIPTFGNSINLFDPLERKKYTLNLPEKGVTDVAYSKDGWLLMRRSSFVEFFFFNPYSRELISLPDNELPYKAIAFSSAPTSETCTLVTLNRISEYIVAISTCYPGATEWITKKFHCYLAFGPNVHSNLLCVNDRFYCFTSGGVLFEFDPASRTLSHQAWDDVRFPEIHNNEWSYLPKELYLMEQKGELILMYTYGAEKPVVYKLVSSKWEEMSSTLDGLTIFASMYSSETRMDVLGMKNSVYFPKYGLRNNMQCVSYSYNDARSNRDVNNNNDKPERENIFSFDLPSCLLGVIMSMLMLKDKIRASTVCKKWLEAAKSVRVVHKHQWFVSIPTFGNSINLFDPLERKKYTLNLPEKGVTDVAYSKDGWLLMRRSSFVEFFFFNPYSRELISLPDNELPYKAIAFSSAPTSETCTLVTLNRISEYIVAISTCYPGATEWITKKFHCYLAFGPNVHSNLVCVNDRFYCFTSRGVLFEFDPASRTLSHQAWDDVRFPEIHNNEWSYLPKELYLMEQKGELILMYTYGAEKPVVYKLVSSKWEEMSSTLDGLTIFASMYSSETRMDVLGMKNSVYFPKYGLRNNMQCVSYSYNDARYYPGLPERRLLCPVDSLWIDPPPFLK</sequence>
<reference evidence="2 3" key="1">
    <citation type="submission" date="2021-05" db="EMBL/GenBank/DDBJ databases">
        <title>Genome Assembly of Synthetic Allotetraploid Brassica napus Reveals Homoeologous Exchanges between Subgenomes.</title>
        <authorList>
            <person name="Davis J.T."/>
        </authorList>
    </citation>
    <scope>NUCLEOTIDE SEQUENCE [LARGE SCALE GENOMIC DNA]</scope>
    <source>
        <strain evidence="3">cv. Da-Ae</strain>
        <tissue evidence="2">Seedling</tissue>
    </source>
</reference>
<evidence type="ECO:0000259" key="1">
    <source>
        <dbReference type="SMART" id="SM00256"/>
    </source>
</evidence>
<organism evidence="2 3">
    <name type="scientific">Brassica napus</name>
    <name type="common">Rape</name>
    <dbReference type="NCBI Taxonomy" id="3708"/>
    <lineage>
        <taxon>Eukaryota</taxon>
        <taxon>Viridiplantae</taxon>
        <taxon>Streptophyta</taxon>
        <taxon>Embryophyta</taxon>
        <taxon>Tracheophyta</taxon>
        <taxon>Spermatophyta</taxon>
        <taxon>Magnoliopsida</taxon>
        <taxon>eudicotyledons</taxon>
        <taxon>Gunneridae</taxon>
        <taxon>Pentapetalae</taxon>
        <taxon>rosids</taxon>
        <taxon>malvids</taxon>
        <taxon>Brassicales</taxon>
        <taxon>Brassicaceae</taxon>
        <taxon>Brassiceae</taxon>
        <taxon>Brassica</taxon>
    </lineage>
</organism>
<dbReference type="PANTHER" id="PTHR33127">
    <property type="entry name" value="TRANSMEMBRANE PROTEIN"/>
    <property type="match status" value="1"/>
</dbReference>
<evidence type="ECO:0000313" key="3">
    <source>
        <dbReference type="Proteomes" id="UP000824890"/>
    </source>
</evidence>
<dbReference type="Pfam" id="PF03478">
    <property type="entry name" value="Beta-prop_KIB1-4"/>
    <property type="match status" value="2"/>
</dbReference>
<accession>A0ABQ8DW81</accession>
<dbReference type="Pfam" id="PF00646">
    <property type="entry name" value="F-box"/>
    <property type="match status" value="2"/>
</dbReference>
<dbReference type="SMART" id="SM00256">
    <property type="entry name" value="FBOX"/>
    <property type="match status" value="2"/>
</dbReference>
<name>A0ABQ8DW81_BRANA</name>
<dbReference type="SUPFAM" id="SSF82171">
    <property type="entry name" value="DPP6 N-terminal domain-like"/>
    <property type="match status" value="1"/>
</dbReference>
<dbReference type="InterPro" id="IPR005174">
    <property type="entry name" value="KIB1-4_b-propeller"/>
</dbReference>
<dbReference type="SUPFAM" id="SSF81383">
    <property type="entry name" value="F-box domain"/>
    <property type="match status" value="2"/>
</dbReference>
<proteinExistence type="predicted"/>
<evidence type="ECO:0000313" key="2">
    <source>
        <dbReference type="EMBL" id="KAH0933498.1"/>
    </source>
</evidence>
<feature type="domain" description="F-box" evidence="1">
    <location>
        <begin position="38"/>
        <end position="78"/>
    </location>
</feature>
<feature type="domain" description="F-box" evidence="1">
    <location>
        <begin position="367"/>
        <end position="407"/>
    </location>
</feature>
<protein>
    <recommendedName>
        <fullName evidence="1">F-box domain-containing protein</fullName>
    </recommendedName>
</protein>